<keyword evidence="3 6" id="KW-0812">Transmembrane</keyword>
<comment type="subcellular location">
    <subcellularLocation>
        <location evidence="1 6">Cell membrane</location>
        <topology evidence="1 6">Multi-pass membrane protein</topology>
    </subcellularLocation>
</comment>
<evidence type="ECO:0000256" key="4">
    <source>
        <dbReference type="ARBA" id="ARBA00022989"/>
    </source>
</evidence>
<gene>
    <name evidence="8" type="ORF">JK636_13280</name>
</gene>
<evidence type="ECO:0000313" key="9">
    <source>
        <dbReference type="Proteomes" id="UP000632377"/>
    </source>
</evidence>
<keyword evidence="5 6" id="KW-0472">Membrane</keyword>
<reference evidence="8 9" key="1">
    <citation type="submission" date="2021-01" db="EMBL/GenBank/DDBJ databases">
        <title>Genome public.</title>
        <authorList>
            <person name="Liu C."/>
            <person name="Sun Q."/>
        </authorList>
    </citation>
    <scope>NUCLEOTIDE SEQUENCE [LARGE SCALE GENOMIC DNA]</scope>
    <source>
        <strain evidence="8 9">YIM B02515</strain>
    </source>
</reference>
<dbReference type="InterPro" id="IPR015414">
    <property type="entry name" value="TMEM64"/>
</dbReference>
<evidence type="ECO:0000256" key="5">
    <source>
        <dbReference type="ARBA" id="ARBA00023136"/>
    </source>
</evidence>
<feature type="transmembrane region" description="Helical" evidence="6">
    <location>
        <begin position="79"/>
        <end position="97"/>
    </location>
</feature>
<dbReference type="PANTHER" id="PTHR12677">
    <property type="entry name" value="GOLGI APPARATUS MEMBRANE PROTEIN TVP38-RELATED"/>
    <property type="match status" value="1"/>
</dbReference>
<name>A0ABS1TBN6_9CLOT</name>
<evidence type="ECO:0000256" key="2">
    <source>
        <dbReference type="ARBA" id="ARBA00022475"/>
    </source>
</evidence>
<keyword evidence="4 6" id="KW-1133">Transmembrane helix</keyword>
<evidence type="ECO:0000256" key="6">
    <source>
        <dbReference type="RuleBase" id="RU366058"/>
    </source>
</evidence>
<comment type="similarity">
    <text evidence="6">Belongs to the TVP38/TMEM64 family.</text>
</comment>
<keyword evidence="9" id="KW-1185">Reference proteome</keyword>
<evidence type="ECO:0000259" key="7">
    <source>
        <dbReference type="Pfam" id="PF09335"/>
    </source>
</evidence>
<feature type="transmembrane region" description="Helical" evidence="6">
    <location>
        <begin position="7"/>
        <end position="25"/>
    </location>
</feature>
<dbReference type="EMBL" id="JAESWC010000008">
    <property type="protein sequence ID" value="MBL4936730.1"/>
    <property type="molecule type" value="Genomic_DNA"/>
</dbReference>
<accession>A0ABS1TBN6</accession>
<evidence type="ECO:0000313" key="8">
    <source>
        <dbReference type="EMBL" id="MBL4936730.1"/>
    </source>
</evidence>
<feature type="transmembrane region" description="Helical" evidence="6">
    <location>
        <begin position="45"/>
        <end position="67"/>
    </location>
</feature>
<feature type="transmembrane region" description="Helical" evidence="6">
    <location>
        <begin position="156"/>
        <end position="174"/>
    </location>
</feature>
<proteinExistence type="inferred from homology"/>
<dbReference type="InterPro" id="IPR032816">
    <property type="entry name" value="VTT_dom"/>
</dbReference>
<feature type="transmembrane region" description="Helical" evidence="6">
    <location>
        <begin position="186"/>
        <end position="203"/>
    </location>
</feature>
<dbReference type="Proteomes" id="UP000632377">
    <property type="component" value="Unassembled WGS sequence"/>
</dbReference>
<feature type="transmembrane region" description="Helical" evidence="6">
    <location>
        <begin position="127"/>
        <end position="149"/>
    </location>
</feature>
<sequence>MKKISKFLVIVVWAGLIYILYRMNLLTGNIDNLNQFFISRGNYKALVFIALSSLRIAALIPSAVFMILGGMMFRPIQGFALTLVSVVLSETIVYLSSKVLVSSGIKNYLINKNPKLYELLLMNNTKILAIGILCPIAPSDAVCFLVSSAKLSYKKFILTIIAANMPMIILYSFLGDSVMSSTNNTIIIAGIIAVISIYSIYLWNKEQRSHRLA</sequence>
<feature type="domain" description="VTT" evidence="7">
    <location>
        <begin position="60"/>
        <end position="176"/>
    </location>
</feature>
<evidence type="ECO:0000256" key="1">
    <source>
        <dbReference type="ARBA" id="ARBA00004651"/>
    </source>
</evidence>
<dbReference type="RefSeq" id="WP_202749486.1">
    <property type="nucleotide sequence ID" value="NZ_JAESWC010000008.1"/>
</dbReference>
<dbReference type="Pfam" id="PF09335">
    <property type="entry name" value="VTT_dom"/>
    <property type="match status" value="1"/>
</dbReference>
<organism evidence="8 9">
    <name type="scientific">Clostridium rhizosphaerae</name>
    <dbReference type="NCBI Taxonomy" id="2803861"/>
    <lineage>
        <taxon>Bacteria</taxon>
        <taxon>Bacillati</taxon>
        <taxon>Bacillota</taxon>
        <taxon>Clostridia</taxon>
        <taxon>Eubacteriales</taxon>
        <taxon>Clostridiaceae</taxon>
        <taxon>Clostridium</taxon>
    </lineage>
</organism>
<protein>
    <recommendedName>
        <fullName evidence="6">TVP38/TMEM64 family membrane protein</fullName>
    </recommendedName>
</protein>
<comment type="caution">
    <text evidence="8">The sequence shown here is derived from an EMBL/GenBank/DDBJ whole genome shotgun (WGS) entry which is preliminary data.</text>
</comment>
<keyword evidence="2 6" id="KW-1003">Cell membrane</keyword>
<evidence type="ECO:0000256" key="3">
    <source>
        <dbReference type="ARBA" id="ARBA00022692"/>
    </source>
</evidence>
<dbReference type="PANTHER" id="PTHR12677:SF49">
    <property type="entry name" value="TVP38_TMEM64 FAMILY MEMBRANE PROTEIN"/>
    <property type="match status" value="1"/>
</dbReference>